<gene>
    <name evidence="1" type="ORF">METZ01_LOCUS513840</name>
</gene>
<name>A0A383EVP7_9ZZZZ</name>
<protein>
    <submittedName>
        <fullName evidence="1">Uncharacterized protein</fullName>
    </submittedName>
</protein>
<proteinExistence type="predicted"/>
<dbReference type="AlphaFoldDB" id="A0A383EVP7"/>
<dbReference type="EMBL" id="UINC01229324">
    <property type="protein sequence ID" value="SVE60986.1"/>
    <property type="molecule type" value="Genomic_DNA"/>
</dbReference>
<evidence type="ECO:0000313" key="1">
    <source>
        <dbReference type="EMBL" id="SVE60986.1"/>
    </source>
</evidence>
<organism evidence="1">
    <name type="scientific">marine metagenome</name>
    <dbReference type="NCBI Taxonomy" id="408172"/>
    <lineage>
        <taxon>unclassified sequences</taxon>
        <taxon>metagenomes</taxon>
        <taxon>ecological metagenomes</taxon>
    </lineage>
</organism>
<sequence>MSTVYNAQDIHTTGFKGNGVVNPNTFTYTNLYYQFRYGTTQSAIDNDTDGTAGAGAGWTAFTYEGVNVDVNKVITGLTANTT</sequence>
<accession>A0A383EVP7</accession>
<feature type="non-terminal residue" evidence="1">
    <location>
        <position position="82"/>
    </location>
</feature>
<reference evidence="1" key="1">
    <citation type="submission" date="2018-05" db="EMBL/GenBank/DDBJ databases">
        <authorList>
            <person name="Lanie J.A."/>
            <person name="Ng W.-L."/>
            <person name="Kazmierczak K.M."/>
            <person name="Andrzejewski T.M."/>
            <person name="Davidsen T.M."/>
            <person name="Wayne K.J."/>
            <person name="Tettelin H."/>
            <person name="Glass J.I."/>
            <person name="Rusch D."/>
            <person name="Podicherti R."/>
            <person name="Tsui H.-C.T."/>
            <person name="Winkler M.E."/>
        </authorList>
    </citation>
    <scope>NUCLEOTIDE SEQUENCE</scope>
</reference>